<evidence type="ECO:0000313" key="10">
    <source>
        <dbReference type="Proteomes" id="UP000469325"/>
    </source>
</evidence>
<dbReference type="InterPro" id="IPR004438">
    <property type="entry name" value="Peptidase_M3B"/>
</dbReference>
<organism evidence="9 10">
    <name type="scientific">Olsenella porci</name>
    <dbReference type="NCBI Taxonomy" id="2652279"/>
    <lineage>
        <taxon>Bacteria</taxon>
        <taxon>Bacillati</taxon>
        <taxon>Actinomycetota</taxon>
        <taxon>Coriobacteriia</taxon>
        <taxon>Coriobacteriales</taxon>
        <taxon>Atopobiaceae</taxon>
        <taxon>Olsenella</taxon>
    </lineage>
</organism>
<sequence>MGSNDRQGAYASREEVPERYRWDLSSLFASDDEFERALAEAQSIPDEYASKRESATASGEGLLAYLRFDDDATLRLQRLWNYAGRRADEDTRVSRCQDLNAQVTSLLSRVGAAAAWFEPAVCALDAQTLEGWYRSTPGLELYRRALDRIRALAPHVLGESEEALLAQAGEMAAQPGLAFTMLNDADLRFPDAVDAGGEAHPVTHGSFVPLEQSRDRVLRESAYHSVYGTYGKVRNTSAALLAAQMRQLAFFSRARGYSSSLEASLVPTEVPVAVYQSLIQSVRRNAPAMHSYMALRKRALGVDHLRYWDAYVPIVQSPDRRYTFEEACDLMLRALAPLGDDYLATVRHGIASRWIDVYETPGKVSGAYSADGHGMEPLVLLNFQGTLDDVFTLCHEMGHAMQTWLSNHSQPARYAEYPMFVAEVASTTNECLLTRHLLSQADDPAERAFIINHFCEQFRGTLYRQTLFAEFERDANQACSRGEGMGADALSERYRQLCDAYYGPAIESDDEIALEWSRIPHFYYDYYVYVYATSFAAAVALSQRILGEGQPAVDDYLAFLSGGCSKPPIELLRGAGVNMESGQAVDAALAQFAELVDELSSLL</sequence>
<dbReference type="InterPro" id="IPR042088">
    <property type="entry name" value="OligoPept_F_C"/>
</dbReference>
<dbReference type="Pfam" id="PF08439">
    <property type="entry name" value="Peptidase_M3_N"/>
    <property type="match status" value="1"/>
</dbReference>
<dbReference type="GO" id="GO:0004222">
    <property type="term" value="F:metalloendopeptidase activity"/>
    <property type="evidence" value="ECO:0007669"/>
    <property type="project" value="UniProtKB-UniRule"/>
</dbReference>
<evidence type="ECO:0000256" key="3">
    <source>
        <dbReference type="ARBA" id="ARBA00022801"/>
    </source>
</evidence>
<dbReference type="PANTHER" id="PTHR11804:SF84">
    <property type="entry name" value="SACCHAROLYSIN"/>
    <property type="match status" value="1"/>
</dbReference>
<evidence type="ECO:0000256" key="6">
    <source>
        <dbReference type="RuleBase" id="RU368091"/>
    </source>
</evidence>
<keyword evidence="4 6" id="KW-0862">Zinc</keyword>
<dbReference type="InterPro" id="IPR013647">
    <property type="entry name" value="OligopepF_N_dom"/>
</dbReference>
<dbReference type="SUPFAM" id="SSF55486">
    <property type="entry name" value="Metalloproteases ('zincins'), catalytic domain"/>
    <property type="match status" value="1"/>
</dbReference>
<dbReference type="Pfam" id="PF01432">
    <property type="entry name" value="Peptidase_M3"/>
    <property type="match status" value="1"/>
</dbReference>
<evidence type="ECO:0000259" key="7">
    <source>
        <dbReference type="Pfam" id="PF01432"/>
    </source>
</evidence>
<keyword evidence="5 6" id="KW-0482">Metalloprotease</keyword>
<proteinExistence type="inferred from homology"/>
<dbReference type="NCBIfam" id="TIGR00181">
    <property type="entry name" value="pepF"/>
    <property type="match status" value="1"/>
</dbReference>
<evidence type="ECO:0000256" key="2">
    <source>
        <dbReference type="ARBA" id="ARBA00022723"/>
    </source>
</evidence>
<evidence type="ECO:0000256" key="1">
    <source>
        <dbReference type="ARBA" id="ARBA00022670"/>
    </source>
</evidence>
<keyword evidence="1 6" id="KW-0645">Protease</keyword>
<name>A0A6N7XB29_9ACTN</name>
<dbReference type="InterPro" id="IPR045090">
    <property type="entry name" value="Pept_M3A_M3B"/>
</dbReference>
<evidence type="ECO:0000313" key="9">
    <source>
        <dbReference type="EMBL" id="MST72752.1"/>
    </source>
</evidence>
<feature type="domain" description="Oligopeptidase F N-terminal" evidence="8">
    <location>
        <begin position="122"/>
        <end position="189"/>
    </location>
</feature>
<comment type="caution">
    <text evidence="9">The sequence shown here is derived from an EMBL/GenBank/DDBJ whole genome shotgun (WGS) entry which is preliminary data.</text>
</comment>
<dbReference type="Gene3D" id="1.10.287.830">
    <property type="entry name" value="putative peptidase helix hairpin domain like"/>
    <property type="match status" value="1"/>
</dbReference>
<dbReference type="RefSeq" id="WP_154435203.1">
    <property type="nucleotide sequence ID" value="NZ_VUNC01000004.1"/>
</dbReference>
<dbReference type="PANTHER" id="PTHR11804">
    <property type="entry name" value="PROTEASE M3 THIMET OLIGOPEPTIDASE-RELATED"/>
    <property type="match status" value="1"/>
</dbReference>
<evidence type="ECO:0000259" key="8">
    <source>
        <dbReference type="Pfam" id="PF08439"/>
    </source>
</evidence>
<dbReference type="EC" id="3.4.24.-" evidence="6"/>
<keyword evidence="2 6" id="KW-0479">Metal-binding</keyword>
<feature type="domain" description="Peptidase M3A/M3B catalytic" evidence="7">
    <location>
        <begin position="211"/>
        <end position="589"/>
    </location>
</feature>
<dbReference type="Gene3D" id="1.10.1370.20">
    <property type="entry name" value="Oligoendopeptidase f, C-terminal domain"/>
    <property type="match status" value="1"/>
</dbReference>
<comment type="similarity">
    <text evidence="6">Belongs to the peptidase M3B family.</text>
</comment>
<dbReference type="GO" id="GO:0046872">
    <property type="term" value="F:metal ion binding"/>
    <property type="evidence" value="ECO:0007669"/>
    <property type="project" value="UniProtKB-UniRule"/>
</dbReference>
<evidence type="ECO:0000256" key="5">
    <source>
        <dbReference type="ARBA" id="ARBA00023049"/>
    </source>
</evidence>
<keyword evidence="10" id="KW-1185">Reference proteome</keyword>
<dbReference type="GO" id="GO:0006508">
    <property type="term" value="P:proteolysis"/>
    <property type="evidence" value="ECO:0007669"/>
    <property type="project" value="UniProtKB-KW"/>
</dbReference>
<protein>
    <recommendedName>
        <fullName evidence="6">Oligopeptidase F</fullName>
        <ecNumber evidence="6">3.4.24.-</ecNumber>
    </recommendedName>
</protein>
<gene>
    <name evidence="9" type="primary">pepF</name>
    <name evidence="9" type="ORF">FYJ68_06495</name>
</gene>
<dbReference type="InterPro" id="IPR001567">
    <property type="entry name" value="Pept_M3A_M3B_dom"/>
</dbReference>
<dbReference type="Gene3D" id="1.20.140.70">
    <property type="entry name" value="Oligopeptidase f, N-terminal domain"/>
    <property type="match status" value="1"/>
</dbReference>
<keyword evidence="3 6" id="KW-0378">Hydrolase</keyword>
<accession>A0A6N7XB29</accession>
<dbReference type="Proteomes" id="UP000469325">
    <property type="component" value="Unassembled WGS sequence"/>
</dbReference>
<reference evidence="9 10" key="1">
    <citation type="submission" date="2019-08" db="EMBL/GenBank/DDBJ databases">
        <title>In-depth cultivation of the pig gut microbiome towards novel bacterial diversity and tailored functional studies.</title>
        <authorList>
            <person name="Wylensek D."/>
            <person name="Hitch T.C.A."/>
            <person name="Clavel T."/>
        </authorList>
    </citation>
    <scope>NUCLEOTIDE SEQUENCE [LARGE SCALE GENOMIC DNA]</scope>
    <source>
        <strain evidence="9 10">CA-Schmier-601-WT-1</strain>
    </source>
</reference>
<dbReference type="CDD" id="cd09608">
    <property type="entry name" value="M3B_PepF"/>
    <property type="match status" value="1"/>
</dbReference>
<comment type="cofactor">
    <cofactor evidence="6">
        <name>Zn(2+)</name>
        <dbReference type="ChEBI" id="CHEBI:29105"/>
    </cofactor>
    <text evidence="6">Binds 1 zinc ion.</text>
</comment>
<comment type="function">
    <text evidence="6">Has oligopeptidase activity and degrades a variety of small bioactive peptides.</text>
</comment>
<dbReference type="AlphaFoldDB" id="A0A6N7XB29"/>
<dbReference type="GO" id="GO:0006518">
    <property type="term" value="P:peptide metabolic process"/>
    <property type="evidence" value="ECO:0007669"/>
    <property type="project" value="TreeGrafter"/>
</dbReference>
<dbReference type="EMBL" id="VUNC01000004">
    <property type="protein sequence ID" value="MST72752.1"/>
    <property type="molecule type" value="Genomic_DNA"/>
</dbReference>
<evidence type="ECO:0000256" key="4">
    <source>
        <dbReference type="ARBA" id="ARBA00022833"/>
    </source>
</evidence>